<dbReference type="OMA" id="HIACLGR"/>
<protein>
    <recommendedName>
        <fullName evidence="4">WD40-repeat-containing domain</fullName>
    </recommendedName>
</protein>
<dbReference type="AlphaFoldDB" id="A0A8S1MXH4"/>
<organism evidence="2 3">
    <name type="scientific">Paramecium primaurelia</name>
    <dbReference type="NCBI Taxonomy" id="5886"/>
    <lineage>
        <taxon>Eukaryota</taxon>
        <taxon>Sar</taxon>
        <taxon>Alveolata</taxon>
        <taxon>Ciliophora</taxon>
        <taxon>Intramacronucleata</taxon>
        <taxon>Oligohymenophorea</taxon>
        <taxon>Peniculida</taxon>
        <taxon>Parameciidae</taxon>
        <taxon>Paramecium</taxon>
    </lineage>
</organism>
<evidence type="ECO:0000313" key="3">
    <source>
        <dbReference type="Proteomes" id="UP000688137"/>
    </source>
</evidence>
<comment type="caution">
    <text evidence="2">The sequence shown here is derived from an EMBL/GenBank/DDBJ whole genome shotgun (WGS) entry which is preliminary data.</text>
</comment>
<dbReference type="EMBL" id="CAJJDM010000076">
    <property type="protein sequence ID" value="CAD8084940.1"/>
    <property type="molecule type" value="Genomic_DNA"/>
</dbReference>
<reference evidence="2" key="1">
    <citation type="submission" date="2021-01" db="EMBL/GenBank/DDBJ databases">
        <authorList>
            <consortium name="Genoscope - CEA"/>
            <person name="William W."/>
        </authorList>
    </citation>
    <scope>NUCLEOTIDE SEQUENCE</scope>
</reference>
<proteinExistence type="predicted"/>
<feature type="coiled-coil region" evidence="1">
    <location>
        <begin position="331"/>
        <end position="365"/>
    </location>
</feature>
<evidence type="ECO:0000313" key="2">
    <source>
        <dbReference type="EMBL" id="CAD8084940.1"/>
    </source>
</evidence>
<keyword evidence="1" id="KW-0175">Coiled coil</keyword>
<sequence length="405" mass="48132">MQHKLDKNISKIKNIFQDIEKKLKKLTILQIDYDQSQDDESSEDNDDQDNWIQNQQQGYEQQELENKYNQAFNFLRNLSLKQVQQKIEEQQPQLQTQDQIQQCEEQTNIKYIEKFGNNSIVVATKSQIRIYDLIQKCFQPKIQQIDAKITSLQVTKLDSVIVIGKKNGYMEVFLEYDQKMKQQFNSSIFKISEEEGRLFIEKLYLSQNQQAIACLGRDGHLKFYETLNFDQINCIKLDFGSKIIPTCLFAKSQNEYIIGAEKSVFFNQNRITPVFGGKIKKICQFGDYWLISDKFKIYFLKKLNKIESEFTFNSEHIIYLNTFYDSQYIFINTKSANSNQYENQIAKIQEEKDQINIQLEKLDKNIQVKLLKRYQNKNTTFLYTVDGFNIMEYKMIRENDKFIIL</sequence>
<evidence type="ECO:0000256" key="1">
    <source>
        <dbReference type="SAM" id="Coils"/>
    </source>
</evidence>
<dbReference type="Proteomes" id="UP000688137">
    <property type="component" value="Unassembled WGS sequence"/>
</dbReference>
<accession>A0A8S1MXH4</accession>
<name>A0A8S1MXH4_PARPR</name>
<evidence type="ECO:0008006" key="4">
    <source>
        <dbReference type="Google" id="ProtNLM"/>
    </source>
</evidence>
<gene>
    <name evidence="2" type="ORF">PPRIM_AZ9-3.1.T0730065</name>
</gene>
<keyword evidence="3" id="KW-1185">Reference proteome</keyword>